<comment type="catalytic activity">
    <reaction evidence="3">
        <text>[protein]-peptidylproline (omega=180) = [protein]-peptidylproline (omega=0)</text>
        <dbReference type="Rhea" id="RHEA:16237"/>
        <dbReference type="Rhea" id="RHEA-COMP:10747"/>
        <dbReference type="Rhea" id="RHEA-COMP:10748"/>
        <dbReference type="ChEBI" id="CHEBI:83833"/>
        <dbReference type="ChEBI" id="CHEBI:83834"/>
        <dbReference type="EC" id="5.2.1.8"/>
    </reaction>
</comment>
<dbReference type="OrthoDB" id="1902587at2759"/>
<dbReference type="EMBL" id="CDMY01000442">
    <property type="protein sequence ID" value="CEM13056.1"/>
    <property type="molecule type" value="Genomic_DNA"/>
</dbReference>
<dbReference type="InterPro" id="IPR001179">
    <property type="entry name" value="PPIase_FKBP_dom"/>
</dbReference>
<evidence type="ECO:0000256" key="4">
    <source>
        <dbReference type="SAM" id="MobiDB-lite"/>
    </source>
</evidence>
<dbReference type="FunCoup" id="A0A0G4FHV5">
    <property type="interactions" value="305"/>
</dbReference>
<organism evidence="6 7">
    <name type="scientific">Vitrella brassicaformis (strain CCMP3155)</name>
    <dbReference type="NCBI Taxonomy" id="1169540"/>
    <lineage>
        <taxon>Eukaryota</taxon>
        <taxon>Sar</taxon>
        <taxon>Alveolata</taxon>
        <taxon>Colpodellida</taxon>
        <taxon>Vitrellaceae</taxon>
        <taxon>Vitrella</taxon>
    </lineage>
</organism>
<keyword evidence="3" id="KW-0413">Isomerase</keyword>
<dbReference type="AlphaFoldDB" id="A0A0G4FHV5"/>
<dbReference type="STRING" id="1169540.A0A0G4FHV5"/>
<name>A0A0G4FHV5_VITBC</name>
<dbReference type="InterPro" id="IPR019734">
    <property type="entry name" value="TPR_rpt"/>
</dbReference>
<feature type="region of interest" description="Disordered" evidence="4">
    <location>
        <begin position="279"/>
        <end position="319"/>
    </location>
</feature>
<evidence type="ECO:0000256" key="3">
    <source>
        <dbReference type="PROSITE-ProRule" id="PRU00277"/>
    </source>
</evidence>
<dbReference type="PROSITE" id="PS50059">
    <property type="entry name" value="FKBP_PPIASE"/>
    <property type="match status" value="1"/>
</dbReference>
<dbReference type="Gene3D" id="1.25.40.10">
    <property type="entry name" value="Tetratricopeptide repeat domain"/>
    <property type="match status" value="1"/>
</dbReference>
<dbReference type="Pfam" id="PF00254">
    <property type="entry name" value="FKBP_C"/>
    <property type="match status" value="1"/>
</dbReference>
<dbReference type="OMA" id="ICVASMK"/>
<sequence>MTLESKTVIVPGEGPNPEGGDEVEVHYDCYLDTGEKVDSTRERGCPLVYTVNSAAVIPGLEQCVTSMQAGEKCSVSVPPDLAYGDAGSPGGAIPPNTPIKYEVELVSIAAKPRSPSSMSVEERLQAAMDAKEQGNHLLVQGNLQDAHKHYNLALEYFDGLDEPPTELADRVKTMKVSINLNLSNLYLRQGNWVSTILHCSEVLKLDPRCAKALFRRGRANTEFGAIEEGRRDLLEAAKLEPQNAEIRRELENCKRRLREAESRQKDFFSRMLVGACMTDTQTGDRGEVKEGQGDQQQQQPPSSGSGYGGNGRADEMEDG</sequence>
<evidence type="ECO:0000313" key="7">
    <source>
        <dbReference type="Proteomes" id="UP000041254"/>
    </source>
</evidence>
<dbReference type="InParanoid" id="A0A0G4FHV5"/>
<feature type="domain" description="PPIase FKBP-type" evidence="5">
    <location>
        <begin position="20"/>
        <end position="109"/>
    </location>
</feature>
<dbReference type="SUPFAM" id="SSF48452">
    <property type="entry name" value="TPR-like"/>
    <property type="match status" value="1"/>
</dbReference>
<dbReference type="GO" id="GO:0003755">
    <property type="term" value="F:peptidyl-prolyl cis-trans isomerase activity"/>
    <property type="evidence" value="ECO:0007669"/>
    <property type="project" value="UniProtKB-KW"/>
</dbReference>
<evidence type="ECO:0000259" key="5">
    <source>
        <dbReference type="PROSITE" id="PS50059"/>
    </source>
</evidence>
<dbReference type="Proteomes" id="UP000041254">
    <property type="component" value="Unassembled WGS sequence"/>
</dbReference>
<dbReference type="EC" id="5.2.1.8" evidence="3"/>
<dbReference type="InterPro" id="IPR050754">
    <property type="entry name" value="FKBP4/5/8-like"/>
</dbReference>
<gene>
    <name evidence="6" type="ORF">Vbra_9206</name>
</gene>
<proteinExistence type="predicted"/>
<keyword evidence="7" id="KW-1185">Reference proteome</keyword>
<evidence type="ECO:0000313" key="6">
    <source>
        <dbReference type="EMBL" id="CEM13056.1"/>
    </source>
</evidence>
<keyword evidence="3" id="KW-0697">Rotamase</keyword>
<evidence type="ECO:0000256" key="1">
    <source>
        <dbReference type="ARBA" id="ARBA00022737"/>
    </source>
</evidence>
<feature type="compositionally biased region" description="Basic and acidic residues" evidence="4">
    <location>
        <begin position="282"/>
        <end position="292"/>
    </location>
</feature>
<protein>
    <recommendedName>
        <fullName evidence="3">peptidylprolyl isomerase</fullName>
        <ecNumber evidence="3">5.2.1.8</ecNumber>
    </recommendedName>
</protein>
<dbReference type="Gene3D" id="3.10.50.40">
    <property type="match status" value="1"/>
</dbReference>
<feature type="compositionally biased region" description="Low complexity" evidence="4">
    <location>
        <begin position="293"/>
        <end position="304"/>
    </location>
</feature>
<dbReference type="InterPro" id="IPR046357">
    <property type="entry name" value="PPIase_dom_sf"/>
</dbReference>
<dbReference type="PANTHER" id="PTHR46512">
    <property type="entry name" value="PEPTIDYLPROLYL ISOMERASE"/>
    <property type="match status" value="1"/>
</dbReference>
<keyword evidence="2" id="KW-0802">TPR repeat</keyword>
<dbReference type="SUPFAM" id="SSF54534">
    <property type="entry name" value="FKBP-like"/>
    <property type="match status" value="1"/>
</dbReference>
<dbReference type="SMART" id="SM00028">
    <property type="entry name" value="TPR"/>
    <property type="match status" value="3"/>
</dbReference>
<dbReference type="PhylomeDB" id="A0A0G4FHV5"/>
<reference evidence="6 7" key="1">
    <citation type="submission" date="2014-11" db="EMBL/GenBank/DDBJ databases">
        <authorList>
            <person name="Zhu J."/>
            <person name="Qi W."/>
            <person name="Song R."/>
        </authorList>
    </citation>
    <scope>NUCLEOTIDE SEQUENCE [LARGE SCALE GENOMIC DNA]</scope>
</reference>
<keyword evidence="1" id="KW-0677">Repeat</keyword>
<evidence type="ECO:0000256" key="2">
    <source>
        <dbReference type="ARBA" id="ARBA00022803"/>
    </source>
</evidence>
<accession>A0A0G4FHV5</accession>
<dbReference type="InterPro" id="IPR011990">
    <property type="entry name" value="TPR-like_helical_dom_sf"/>
</dbReference>
<feature type="region of interest" description="Disordered" evidence="4">
    <location>
        <begin position="1"/>
        <end position="22"/>
    </location>
</feature>
<feature type="compositionally biased region" description="Low complexity" evidence="4">
    <location>
        <begin position="8"/>
        <end position="18"/>
    </location>
</feature>
<dbReference type="VEuPathDB" id="CryptoDB:Vbra_9206"/>